<dbReference type="SUPFAM" id="SSF53474">
    <property type="entry name" value="alpha/beta-Hydrolases"/>
    <property type="match status" value="1"/>
</dbReference>
<dbReference type="PANTHER" id="PTHR12277">
    <property type="entry name" value="ALPHA/BETA HYDROLASE DOMAIN-CONTAINING PROTEIN"/>
    <property type="match status" value="1"/>
</dbReference>
<keyword evidence="3" id="KW-0378">Hydrolase</keyword>
<name>A0A941I409_9BURK</name>
<dbReference type="InterPro" id="IPR022742">
    <property type="entry name" value="Hydrolase_4"/>
</dbReference>
<dbReference type="Proteomes" id="UP000680158">
    <property type="component" value="Unassembled WGS sequence"/>
</dbReference>
<organism evidence="3 4">
    <name type="scientific">Undibacterium baiyunense</name>
    <dbReference type="NCBI Taxonomy" id="2828731"/>
    <lineage>
        <taxon>Bacteria</taxon>
        <taxon>Pseudomonadati</taxon>
        <taxon>Pseudomonadota</taxon>
        <taxon>Betaproteobacteria</taxon>
        <taxon>Burkholderiales</taxon>
        <taxon>Oxalobacteraceae</taxon>
        <taxon>Undibacterium</taxon>
    </lineage>
</organism>
<keyword evidence="1" id="KW-0732">Signal</keyword>
<evidence type="ECO:0000259" key="2">
    <source>
        <dbReference type="Pfam" id="PF12146"/>
    </source>
</evidence>
<feature type="signal peptide" evidence="1">
    <location>
        <begin position="1"/>
        <end position="20"/>
    </location>
</feature>
<protein>
    <submittedName>
        <fullName evidence="3">Alpha/beta hydrolase</fullName>
    </submittedName>
</protein>
<evidence type="ECO:0000256" key="1">
    <source>
        <dbReference type="SAM" id="SignalP"/>
    </source>
</evidence>
<dbReference type="Gene3D" id="3.40.50.1820">
    <property type="entry name" value="alpha/beta hydrolase"/>
    <property type="match status" value="1"/>
</dbReference>
<reference evidence="3 4" key="1">
    <citation type="submission" date="2021-04" db="EMBL/GenBank/DDBJ databases">
        <title>novel species isolated from subtropical streams in China.</title>
        <authorList>
            <person name="Lu H."/>
        </authorList>
    </citation>
    <scope>NUCLEOTIDE SEQUENCE [LARGE SCALE GENOMIC DNA]</scope>
    <source>
        <strain evidence="3 4">BYS107W</strain>
    </source>
</reference>
<keyword evidence="4" id="KW-1185">Reference proteome</keyword>
<evidence type="ECO:0000313" key="4">
    <source>
        <dbReference type="Proteomes" id="UP000680158"/>
    </source>
</evidence>
<evidence type="ECO:0000313" key="3">
    <source>
        <dbReference type="EMBL" id="MBR7748027.1"/>
    </source>
</evidence>
<dbReference type="PROSITE" id="PS51257">
    <property type="entry name" value="PROKAR_LIPOPROTEIN"/>
    <property type="match status" value="1"/>
</dbReference>
<sequence length="292" mass="32383">MQKMRLGMSILMLAMLAACKSVVIEESQFIRPDSVVPYQSKGKFDSKVLATLLPNAALKDDQIAVDERVQLNGLSVKNAPATVTVLYFGGNRSHIDDAAKMLSQHVASCPINFTMFDYRGYGRTPGQPNTNNLKEDALRIYDYVKANTTGPLLVHGHSLGSFMTAYVAQNRAVDGIILETTATKVSDILQLRTPWYVRPFIRFEIVPSLMEIDNPKALENFYGKSLVISAEHDQTTPPELGRAVFDAIPAQEKQHLFVKDAGHNNLLSKKEVQSAYCDFVRRFHSSASATSN</sequence>
<dbReference type="PANTHER" id="PTHR12277:SF81">
    <property type="entry name" value="PROTEIN ABHD13"/>
    <property type="match status" value="1"/>
</dbReference>
<feature type="domain" description="Serine aminopeptidase S33" evidence="2">
    <location>
        <begin position="84"/>
        <end position="189"/>
    </location>
</feature>
<dbReference type="Pfam" id="PF12146">
    <property type="entry name" value="Hydrolase_4"/>
    <property type="match status" value="1"/>
</dbReference>
<dbReference type="GO" id="GO:0016787">
    <property type="term" value="F:hydrolase activity"/>
    <property type="evidence" value="ECO:0007669"/>
    <property type="project" value="UniProtKB-KW"/>
</dbReference>
<dbReference type="EMBL" id="JAGSPM010000011">
    <property type="protein sequence ID" value="MBR7748027.1"/>
    <property type="molecule type" value="Genomic_DNA"/>
</dbReference>
<dbReference type="RefSeq" id="WP_212685386.1">
    <property type="nucleotide sequence ID" value="NZ_JAGSPM010000011.1"/>
</dbReference>
<gene>
    <name evidence="3" type="ORF">KDM92_15675</name>
</gene>
<proteinExistence type="predicted"/>
<feature type="chain" id="PRO_5037176194" evidence="1">
    <location>
        <begin position="21"/>
        <end position="292"/>
    </location>
</feature>
<accession>A0A941I409</accession>
<comment type="caution">
    <text evidence="3">The sequence shown here is derived from an EMBL/GenBank/DDBJ whole genome shotgun (WGS) entry which is preliminary data.</text>
</comment>
<dbReference type="AlphaFoldDB" id="A0A941I409"/>
<dbReference type="InterPro" id="IPR029058">
    <property type="entry name" value="AB_hydrolase_fold"/>
</dbReference>